<dbReference type="AlphaFoldDB" id="A0A840MZX2"/>
<dbReference type="Proteomes" id="UP000575898">
    <property type="component" value="Unassembled WGS sequence"/>
</dbReference>
<evidence type="ECO:0000313" key="1">
    <source>
        <dbReference type="EMBL" id="MBB5020681.1"/>
    </source>
</evidence>
<accession>A0A840MZX2</accession>
<proteinExistence type="predicted"/>
<keyword evidence="2" id="KW-1185">Reference proteome</keyword>
<comment type="caution">
    <text evidence="1">The sequence shown here is derived from an EMBL/GenBank/DDBJ whole genome shotgun (WGS) entry which is preliminary data.</text>
</comment>
<organism evidence="1 2">
    <name type="scientific">Chitinivorax tropicus</name>
    <dbReference type="NCBI Taxonomy" id="714531"/>
    <lineage>
        <taxon>Bacteria</taxon>
        <taxon>Pseudomonadati</taxon>
        <taxon>Pseudomonadota</taxon>
        <taxon>Betaproteobacteria</taxon>
        <taxon>Chitinivorax</taxon>
    </lineage>
</organism>
<dbReference type="EMBL" id="JACHHY010000083">
    <property type="protein sequence ID" value="MBB5020681.1"/>
    <property type="molecule type" value="Genomic_DNA"/>
</dbReference>
<gene>
    <name evidence="1" type="ORF">HNQ59_004006</name>
</gene>
<evidence type="ECO:0000313" key="2">
    <source>
        <dbReference type="Proteomes" id="UP000575898"/>
    </source>
</evidence>
<dbReference type="RefSeq" id="WP_184042030.1">
    <property type="nucleotide sequence ID" value="NZ_JACHHY010000083.1"/>
</dbReference>
<reference evidence="1 2" key="1">
    <citation type="submission" date="2020-08" db="EMBL/GenBank/DDBJ databases">
        <title>Genomic Encyclopedia of Type Strains, Phase IV (KMG-IV): sequencing the most valuable type-strain genomes for metagenomic binning, comparative biology and taxonomic classification.</title>
        <authorList>
            <person name="Goeker M."/>
        </authorList>
    </citation>
    <scope>NUCLEOTIDE SEQUENCE [LARGE SCALE GENOMIC DNA]</scope>
    <source>
        <strain evidence="1 2">DSM 27165</strain>
    </source>
</reference>
<protein>
    <submittedName>
        <fullName evidence="1">Uncharacterized protein</fullName>
    </submittedName>
</protein>
<sequence length="186" mass="19996">MIENFFGATSFSAAIFEDDEEVEFAYAYPGAIKDGWVAGLSVQVKTDLSSWVGHFSAGRESPNALNLCCAHPDGLQIVVIAKGLGYVVSSRQPEDWQLIPMRPIMGCCPATDENVLVLFGYTYALGLLSDGTTWRSQELSWDGLRNVHVSAGKVLGEGWDASTSKFVPFELDVLTGKGSGGAMPPL</sequence>
<name>A0A840MZX2_9PROT</name>